<evidence type="ECO:0000313" key="2">
    <source>
        <dbReference type="EMBL" id="KEZ90108.1"/>
    </source>
</evidence>
<dbReference type="AlphaFoldDB" id="A0A084JMC4"/>
<accession>A0A084JMC4</accession>
<evidence type="ECO:0000313" key="3">
    <source>
        <dbReference type="Proteomes" id="UP000028525"/>
    </source>
</evidence>
<gene>
    <name evidence="2" type="ORF">IO98_11500</name>
</gene>
<name>A0A084JMC4_9FIRM</name>
<evidence type="ECO:0000259" key="1">
    <source>
        <dbReference type="Pfam" id="PF18903"/>
    </source>
</evidence>
<protein>
    <recommendedName>
        <fullName evidence="1">DUF5659 domain-containing protein</fullName>
    </recommendedName>
</protein>
<dbReference type="STRING" id="29354.IO98_11500"/>
<dbReference type="Proteomes" id="UP000028525">
    <property type="component" value="Unassembled WGS sequence"/>
</dbReference>
<dbReference type="Pfam" id="PF18903">
    <property type="entry name" value="DUF5659"/>
    <property type="match status" value="1"/>
</dbReference>
<keyword evidence="3" id="KW-1185">Reference proteome</keyword>
<sequence length="67" mass="7953">MTSDYQKENKAQYMIIRSLSMTNWLCRNGHEILKVSDSEIDPRFKVFLFQDTAALHNTMKQFPKKEV</sequence>
<proteinExistence type="predicted"/>
<dbReference type="InterPro" id="IPR043718">
    <property type="entry name" value="DUF5659"/>
</dbReference>
<organism evidence="2 3">
    <name type="scientific">Lacrimispora celerecrescens</name>
    <dbReference type="NCBI Taxonomy" id="29354"/>
    <lineage>
        <taxon>Bacteria</taxon>
        <taxon>Bacillati</taxon>
        <taxon>Bacillota</taxon>
        <taxon>Clostridia</taxon>
        <taxon>Lachnospirales</taxon>
        <taxon>Lachnospiraceae</taxon>
        <taxon>Lacrimispora</taxon>
    </lineage>
</organism>
<feature type="domain" description="DUF5659" evidence="1">
    <location>
        <begin position="13"/>
        <end position="66"/>
    </location>
</feature>
<dbReference type="EMBL" id="JPME01000013">
    <property type="protein sequence ID" value="KEZ90108.1"/>
    <property type="molecule type" value="Genomic_DNA"/>
</dbReference>
<comment type="caution">
    <text evidence="2">The sequence shown here is derived from an EMBL/GenBank/DDBJ whole genome shotgun (WGS) entry which is preliminary data.</text>
</comment>
<reference evidence="2 3" key="1">
    <citation type="submission" date="2014-07" db="EMBL/GenBank/DDBJ databases">
        <title>Draft genome of Clostridium celerecrescens 152B isolated from sediments associated with methane hydrate from Krishna Godavari basin.</title>
        <authorList>
            <person name="Honkalas V.S."/>
            <person name="Dabir A.P."/>
            <person name="Arora P."/>
            <person name="Dhakephalkar P.K."/>
        </authorList>
    </citation>
    <scope>NUCLEOTIDE SEQUENCE [LARGE SCALE GENOMIC DNA]</scope>
    <source>
        <strain evidence="2 3">152B</strain>
    </source>
</reference>